<evidence type="ECO:0000313" key="2">
    <source>
        <dbReference type="EMBL" id="KOX79106.1"/>
    </source>
</evidence>
<gene>
    <name evidence="2" type="ORF">WN51_09916</name>
</gene>
<sequence>MHDSRSFHCAFTLRTDLYGLRRKNILKDQSRLADWREEDKDRKSVVRSPHDDKTIANAERDAYLGCNPFAQPARTSDSGRSSVQTGAPSEQDRRSPAKRSGCLAVGSILKEMMKKSTKLLNLKIVRYGSQKHGDNGRDNQKHQEAVIVKDLVIRKHFPGNASQSMGWKNYSFKNSSTNLEQRSTHEQEKVSLNGRMPGNSRQGEVFLESDLSARLGVFCSALEQS</sequence>
<feature type="region of interest" description="Disordered" evidence="1">
    <location>
        <begin position="36"/>
        <end position="101"/>
    </location>
</feature>
<proteinExistence type="predicted"/>
<feature type="compositionally biased region" description="Basic and acidic residues" evidence="1">
    <location>
        <begin position="36"/>
        <end position="62"/>
    </location>
</feature>
<keyword evidence="3" id="KW-1185">Reference proteome</keyword>
<feature type="compositionally biased region" description="Polar residues" evidence="1">
    <location>
        <begin position="73"/>
        <end position="88"/>
    </location>
</feature>
<accession>A0A0M9A9A3</accession>
<dbReference type="EMBL" id="KQ435715">
    <property type="protein sequence ID" value="KOX79106.1"/>
    <property type="molecule type" value="Genomic_DNA"/>
</dbReference>
<dbReference type="Proteomes" id="UP000053105">
    <property type="component" value="Unassembled WGS sequence"/>
</dbReference>
<feature type="region of interest" description="Disordered" evidence="1">
    <location>
        <begin position="178"/>
        <end position="199"/>
    </location>
</feature>
<organism evidence="2 3">
    <name type="scientific">Melipona quadrifasciata</name>
    <dbReference type="NCBI Taxonomy" id="166423"/>
    <lineage>
        <taxon>Eukaryota</taxon>
        <taxon>Metazoa</taxon>
        <taxon>Ecdysozoa</taxon>
        <taxon>Arthropoda</taxon>
        <taxon>Hexapoda</taxon>
        <taxon>Insecta</taxon>
        <taxon>Pterygota</taxon>
        <taxon>Neoptera</taxon>
        <taxon>Endopterygota</taxon>
        <taxon>Hymenoptera</taxon>
        <taxon>Apocrita</taxon>
        <taxon>Aculeata</taxon>
        <taxon>Apoidea</taxon>
        <taxon>Anthophila</taxon>
        <taxon>Apidae</taxon>
        <taxon>Melipona</taxon>
    </lineage>
</organism>
<dbReference type="AlphaFoldDB" id="A0A0M9A9A3"/>
<evidence type="ECO:0000256" key="1">
    <source>
        <dbReference type="SAM" id="MobiDB-lite"/>
    </source>
</evidence>
<protein>
    <submittedName>
        <fullName evidence="2">Uncharacterized protein</fullName>
    </submittedName>
</protein>
<name>A0A0M9A9A3_9HYME</name>
<reference evidence="2 3" key="1">
    <citation type="submission" date="2015-07" db="EMBL/GenBank/DDBJ databases">
        <title>The genome of Melipona quadrifasciata.</title>
        <authorList>
            <person name="Pan H."/>
            <person name="Kapheim K."/>
        </authorList>
    </citation>
    <scope>NUCLEOTIDE SEQUENCE [LARGE SCALE GENOMIC DNA]</scope>
    <source>
        <strain evidence="2">0111107301</strain>
        <tissue evidence="2">Whole body</tissue>
    </source>
</reference>
<evidence type="ECO:0000313" key="3">
    <source>
        <dbReference type="Proteomes" id="UP000053105"/>
    </source>
</evidence>